<evidence type="ECO:0000256" key="5">
    <source>
        <dbReference type="SAM" id="MobiDB-lite"/>
    </source>
</evidence>
<dbReference type="InterPro" id="IPR020806">
    <property type="entry name" value="PKS_PP-bd"/>
</dbReference>
<dbReference type="CDD" id="cd19531">
    <property type="entry name" value="LCL_NRPS-like"/>
    <property type="match status" value="1"/>
</dbReference>
<dbReference type="GO" id="GO:0008610">
    <property type="term" value="P:lipid biosynthetic process"/>
    <property type="evidence" value="ECO:0007669"/>
    <property type="project" value="UniProtKB-ARBA"/>
</dbReference>
<dbReference type="Pfam" id="PF00501">
    <property type="entry name" value="AMP-binding"/>
    <property type="match status" value="1"/>
</dbReference>
<dbReference type="SUPFAM" id="SSF47336">
    <property type="entry name" value="ACP-like"/>
    <property type="match status" value="1"/>
</dbReference>
<dbReference type="SUPFAM" id="SSF51679">
    <property type="entry name" value="Bacterial luciferase-like"/>
    <property type="match status" value="1"/>
</dbReference>
<dbReference type="PROSITE" id="PS50075">
    <property type="entry name" value="CARRIER"/>
    <property type="match status" value="1"/>
</dbReference>
<gene>
    <name evidence="7" type="ORF">POF50_033895</name>
</gene>
<dbReference type="CDD" id="cd05930">
    <property type="entry name" value="A_NRPS"/>
    <property type="match status" value="1"/>
</dbReference>
<dbReference type="PANTHER" id="PTHR45527:SF1">
    <property type="entry name" value="FATTY ACID SYNTHASE"/>
    <property type="match status" value="1"/>
</dbReference>
<evidence type="ECO:0000256" key="4">
    <source>
        <dbReference type="ARBA" id="ARBA00022898"/>
    </source>
</evidence>
<dbReference type="GO" id="GO:0009239">
    <property type="term" value="P:enterobactin biosynthetic process"/>
    <property type="evidence" value="ECO:0007669"/>
    <property type="project" value="TreeGrafter"/>
</dbReference>
<dbReference type="Gene3D" id="3.40.640.10">
    <property type="entry name" value="Type I PLP-dependent aspartate aminotransferase-like (Major domain)"/>
    <property type="match status" value="1"/>
</dbReference>
<dbReference type="PANTHER" id="PTHR45527">
    <property type="entry name" value="NONRIBOSOMAL PEPTIDE SYNTHETASE"/>
    <property type="match status" value="1"/>
</dbReference>
<dbReference type="SUPFAM" id="SSF52777">
    <property type="entry name" value="CoA-dependent acyltransferases"/>
    <property type="match status" value="2"/>
</dbReference>
<dbReference type="GO" id="GO:0030170">
    <property type="term" value="F:pyridoxal phosphate binding"/>
    <property type="evidence" value="ECO:0007669"/>
    <property type="project" value="InterPro"/>
</dbReference>
<keyword evidence="2" id="KW-0596">Phosphopantetheine</keyword>
<dbReference type="InterPro" id="IPR010071">
    <property type="entry name" value="AA_adenyl_dom"/>
</dbReference>
<feature type="compositionally biased region" description="Pro residues" evidence="5">
    <location>
        <begin position="605"/>
        <end position="614"/>
    </location>
</feature>
<dbReference type="InterPro" id="IPR015424">
    <property type="entry name" value="PyrdxlP-dep_Trfase"/>
</dbReference>
<dbReference type="GO" id="GO:0008483">
    <property type="term" value="F:transaminase activity"/>
    <property type="evidence" value="ECO:0007669"/>
    <property type="project" value="InterPro"/>
</dbReference>
<evidence type="ECO:0000256" key="3">
    <source>
        <dbReference type="ARBA" id="ARBA00022553"/>
    </source>
</evidence>
<dbReference type="Pfam" id="PF00202">
    <property type="entry name" value="Aminotran_3"/>
    <property type="match status" value="1"/>
</dbReference>
<dbReference type="GO" id="GO:0047527">
    <property type="term" value="F:2,3-dihydroxybenzoate-serine ligase activity"/>
    <property type="evidence" value="ECO:0007669"/>
    <property type="project" value="TreeGrafter"/>
</dbReference>
<dbReference type="InterPro" id="IPR001242">
    <property type="entry name" value="Condensation_dom"/>
</dbReference>
<comment type="caution">
    <text evidence="7">The sequence shown here is derived from an EMBL/GenBank/DDBJ whole genome shotgun (WGS) entry which is preliminary data.</text>
</comment>
<keyword evidence="3" id="KW-0597">Phosphoprotein</keyword>
<dbReference type="Gene3D" id="3.30.559.30">
    <property type="entry name" value="Nonribosomal peptide synthetase, condensation domain"/>
    <property type="match status" value="1"/>
</dbReference>
<dbReference type="Pfam" id="PF00668">
    <property type="entry name" value="Condensation"/>
    <property type="match status" value="1"/>
</dbReference>
<feature type="region of interest" description="Disordered" evidence="5">
    <location>
        <begin position="69"/>
        <end position="88"/>
    </location>
</feature>
<dbReference type="NCBIfam" id="TIGR04020">
    <property type="entry name" value="seco_metab_LLM"/>
    <property type="match status" value="1"/>
</dbReference>
<dbReference type="SUPFAM" id="SSF56801">
    <property type="entry name" value="Acetyl-CoA synthetase-like"/>
    <property type="match status" value="1"/>
</dbReference>
<accession>A0AA90HAF8</accession>
<dbReference type="Gene3D" id="3.30.559.10">
    <property type="entry name" value="Chloramphenicol acetyltransferase-like domain"/>
    <property type="match status" value="1"/>
</dbReference>
<feature type="compositionally biased region" description="Low complexity" evidence="5">
    <location>
        <begin position="535"/>
        <end position="604"/>
    </location>
</feature>
<dbReference type="RefSeq" id="WP_282699184.1">
    <property type="nucleotide sequence ID" value="NZ_JABXJJ020000067.1"/>
</dbReference>
<dbReference type="InterPro" id="IPR009081">
    <property type="entry name" value="PP-bd_ACP"/>
</dbReference>
<dbReference type="InterPro" id="IPR036736">
    <property type="entry name" value="ACP-like_sf"/>
</dbReference>
<evidence type="ECO:0000256" key="2">
    <source>
        <dbReference type="ARBA" id="ARBA00022450"/>
    </source>
</evidence>
<dbReference type="InterPro" id="IPR036661">
    <property type="entry name" value="Luciferase-like_sf"/>
</dbReference>
<organism evidence="7">
    <name type="scientific">Streptantibioticus silvisoli</name>
    <dbReference type="NCBI Taxonomy" id="2705255"/>
    <lineage>
        <taxon>Bacteria</taxon>
        <taxon>Bacillati</taxon>
        <taxon>Actinomycetota</taxon>
        <taxon>Actinomycetes</taxon>
        <taxon>Kitasatosporales</taxon>
        <taxon>Streptomycetaceae</taxon>
        <taxon>Streptantibioticus</taxon>
    </lineage>
</organism>
<dbReference type="Gene3D" id="1.10.1200.10">
    <property type="entry name" value="ACP-like"/>
    <property type="match status" value="1"/>
</dbReference>
<dbReference type="InterPro" id="IPR015422">
    <property type="entry name" value="PyrdxlP-dep_Trfase_small"/>
</dbReference>
<reference evidence="7" key="1">
    <citation type="submission" date="2023-05" db="EMBL/GenBank/DDBJ databases">
        <title>Streptantibioticus silvisoli sp. nov., acidotolerant actinomycetes 1 from pine litter.</title>
        <authorList>
            <person name="Swiecimska M."/>
            <person name="Golinska P."/>
            <person name="Sangal V."/>
            <person name="Wachnowicz B."/>
            <person name="Goodfellow M."/>
        </authorList>
    </citation>
    <scope>NUCLEOTIDE SEQUENCE</scope>
    <source>
        <strain evidence="7">SL13</strain>
    </source>
</reference>
<feature type="region of interest" description="Disordered" evidence="5">
    <location>
        <begin position="1628"/>
        <end position="1696"/>
    </location>
</feature>
<dbReference type="InterPro" id="IPR023213">
    <property type="entry name" value="CAT-like_dom_sf"/>
</dbReference>
<dbReference type="Gene3D" id="3.30.300.30">
    <property type="match status" value="2"/>
</dbReference>
<dbReference type="InterPro" id="IPR015421">
    <property type="entry name" value="PyrdxlP-dep_Trfase_major"/>
</dbReference>
<dbReference type="Gene3D" id="3.40.50.12780">
    <property type="entry name" value="N-terminal domain of ligase-like"/>
    <property type="match status" value="1"/>
</dbReference>
<dbReference type="InterPro" id="IPR000873">
    <property type="entry name" value="AMP-dep_synth/lig_dom"/>
</dbReference>
<dbReference type="Gene3D" id="3.90.1150.10">
    <property type="entry name" value="Aspartate Aminotransferase, domain 1"/>
    <property type="match status" value="1"/>
</dbReference>
<dbReference type="InterPro" id="IPR045851">
    <property type="entry name" value="AMP-bd_C_sf"/>
</dbReference>
<comment type="cofactor">
    <cofactor evidence="1">
        <name>pantetheine 4'-phosphate</name>
        <dbReference type="ChEBI" id="CHEBI:47942"/>
    </cofactor>
</comment>
<feature type="region of interest" description="Disordered" evidence="5">
    <location>
        <begin position="32"/>
        <end position="60"/>
    </location>
</feature>
<dbReference type="GO" id="GO:0043041">
    <property type="term" value="P:amino acid activation for nonribosomal peptide biosynthetic process"/>
    <property type="evidence" value="ECO:0007669"/>
    <property type="project" value="TreeGrafter"/>
</dbReference>
<dbReference type="InterPro" id="IPR024011">
    <property type="entry name" value="Biosynth_lucif-like_mOase_dom"/>
</dbReference>
<proteinExistence type="predicted"/>
<dbReference type="GO" id="GO:0009366">
    <property type="term" value="C:enterobactin synthetase complex"/>
    <property type="evidence" value="ECO:0007669"/>
    <property type="project" value="TreeGrafter"/>
</dbReference>
<feature type="region of interest" description="Disordered" evidence="5">
    <location>
        <begin position="535"/>
        <end position="614"/>
    </location>
</feature>
<dbReference type="InterPro" id="IPR005814">
    <property type="entry name" value="Aminotrans_3"/>
</dbReference>
<dbReference type="EMBL" id="JABXJJ020000067">
    <property type="protein sequence ID" value="MDI5974281.1"/>
    <property type="molecule type" value="Genomic_DNA"/>
</dbReference>
<evidence type="ECO:0000256" key="1">
    <source>
        <dbReference type="ARBA" id="ARBA00001957"/>
    </source>
</evidence>
<dbReference type="Pfam" id="PF00296">
    <property type="entry name" value="Bac_luciferase"/>
    <property type="match status" value="1"/>
</dbReference>
<feature type="region of interest" description="Disordered" evidence="5">
    <location>
        <begin position="989"/>
        <end position="1062"/>
    </location>
</feature>
<dbReference type="CDD" id="cd00610">
    <property type="entry name" value="OAT_like"/>
    <property type="match status" value="1"/>
</dbReference>
<evidence type="ECO:0000313" key="7">
    <source>
        <dbReference type="EMBL" id="MDI5974281.1"/>
    </source>
</evidence>
<dbReference type="InterPro" id="IPR042099">
    <property type="entry name" value="ANL_N_sf"/>
</dbReference>
<dbReference type="SUPFAM" id="SSF53383">
    <property type="entry name" value="PLP-dependent transferases"/>
    <property type="match status" value="1"/>
</dbReference>
<feature type="region of interest" description="Disordered" evidence="5">
    <location>
        <begin position="2155"/>
        <end position="2203"/>
    </location>
</feature>
<dbReference type="InterPro" id="IPR011251">
    <property type="entry name" value="Luciferase-like_dom"/>
</dbReference>
<dbReference type="PROSITE" id="PS00455">
    <property type="entry name" value="AMP_BINDING"/>
    <property type="match status" value="1"/>
</dbReference>
<feature type="compositionally biased region" description="Pro residues" evidence="5">
    <location>
        <begin position="41"/>
        <end position="57"/>
    </location>
</feature>
<name>A0AA90HAF8_9ACTN</name>
<dbReference type="InterPro" id="IPR020845">
    <property type="entry name" value="AMP-binding_CS"/>
</dbReference>
<dbReference type="Gene3D" id="3.20.20.30">
    <property type="entry name" value="Luciferase-like domain"/>
    <property type="match status" value="1"/>
</dbReference>
<sequence length="2285" mass="241212">MSTVDDQLHEMLRLSDRITQQVATVTGTAPASAPASALAPAPAPAPVTPTPPVPAAPAPAALTVPRAHGPRVSVPVDSGMAASSDTGTQRAHVDDLVARYTARTRTSKQLAQRFRPVLADSRAVVGFRRATKEMQYPIAARRAAGSWLEDVDGNGYTDITMGFGILLFGHEPPFVTEAVNEHLSHGIRLGPRNAETGEAAELLAELTGMERVAFANSGTEANSAAIRLARNATGRDKIVMFHSAYHGHADNVLGRSVRSADGHVTVPVSAGIPAGAVGDLVVLDYGTPEALAAVDALGPTLAAVLVEPVQSRNPALRPGEFLRRLREITRRHGTVLFFDEMLTGFRPHLGGAQAYFGVTADLATYGKALGGGFPIGAIAGRADIMDGIDGGMWQYGDASYPPRDTTFFGGTYIQHPVSMVAARAVLDHLKRSGPGLQERLNARTDAFAAGLNRFLTEEDYPLRVNHFGSMFRFEHRADMELLYHHLMLKGVFVWEWRNFFLSTAHTDDDLARVTDAVTGSLRELRAAGFLRPSARSRPARLAPEAVTPDTTAPATPAPAAMAPATPAPAAMAPATPAPAAMAPATPAPAATAPAMPVPEATAPTAPAPPAPARPVPVTAVARTAPVTAPAVPGPAVPATGRTDFSVYFFGDYPLDTPESERYDLVVETARFADRHGFHTLWMPERHFHSFGGISPNPAVLAAALARETERIRLHAGSVVLPLHDPVRVAEEWAMVDALSGGRAGIGCAPGWRPDDFVFHPDRFGRHREVMYEQLDEVRRLWRGEAVRRAAGSGRTVDVRLFPRPVQAAPPMFAATVGRPESYRRAARHDLGIVTNLMTQDPAQLASNIALYRATRQEAGLDPRAGRVVVLLHTYLAADHDRARGEALAPLSRYMRSSLSMFGDVTNSLGLTVDLDSMADEDLDFVFERAYGRYCDQRSLIGTPETCAPVVDALREAGADEVAALVDFGVPAARLRDSMTHLDRLRQRYAAPETAPPAPAPAPRERVEVTTGRDGTGENGAGEGGAEEDAAPRERTTENGGTSDRTPGDTPGDSPGDRAADDRAAWDPAGERVAPLTPGQQRVWFHERLRPGSGAYNEVQAIRLEGPLDVTALRSALDSVVARHGALRTVFRDVGGEPGQVVRRTAVPDFRVVDCTGLLEEDALRDAVDLESRRSFDLGQGPLFLARLLRLSPVRHVLVMSTHHIVTDARSAGVIGRDLSAFYRAAVTGEPDALPAVPADYAELATRRAAAPRPARAAEDLAYWTERLGGDLPDVTLPPDHPRPAVLSCEGRAVFDALGPELTAAVSALSRRHGATLYTGLLAGLAATLHRFTGAEDLVIGTPVSDRPAGTEDVVGFFLNTLALRFDLSGDPAFSELLGRVRSVTLDAYDHAAVPFEEVVPTLRLRRSADRSPVFQVLAEFETRPAAPLDLPGVTAEPLDAAAHKALVDLTVYLTLRAGDVGVHVDYNTDLYDPATIDAFLAAYREVLTAATADPAVPLSRHAATRWRTPLAEAAAEPAAEPASLDEAFALRTAADPEAVAVVAADGTQVTYRQVADRAARLASVLRSRGAGPGQVVALRLPRSPELVTAMVATLRTGAAYLPLDPVDSRQRLHAVLRESGAAILVAADPAGPADPTHADPTHPAVTAGTADIGAVPAGTVVLGPDGSPAPRDTPPPAAVPAGDTSARRPARPGDPAFVIYTSGSTGRPKGVALTHGSMLDLCRWQRTRFGFTPADRVAMVCSQSFDAAALEVWSALTTGASLAVVPPPVRQDLSALARWYADAGVTFSLLPTAMGTEFLALPVDRQPPLRALLLGGDTLRRRPRPGTPYEVVNIYGPTETTVLATVRTVPPGDPADRTPQPVGSAIDGVTPHVLDDRLRPVPPGEPGELYLGGTGVALGYLGRPGLTAERFLPDPAGGGARLYRTGDRVRQLPDGELEFIGRADDQVKIRGFRVEPGEVTHALLSLPGVRDAAVLGRRDADGDARLVAYLVPAEPPDADTDTEADAIPRAVAGAGAAGAEAAGGRMANAEATRARPAGAAAAGGRMANAEATRARLADAEAAGVRIANAEAVDAAVAGAEAIAAPDPLDPPQRRRPHGDPRTPAPPDRDAFVSGVRGRLAALVPDYLVPAAWVVLDRLPLGVNGKLDRAALPDPAVRAPAPATAPTSTAARTAASATNTPPTTVPTAPSATNTPPSATPDTAPARDLAVTEAAVRELWAAELRTDPAAVRTDSSFFELGGHSITAMRLMTRVRDTFGHDYPMLDFFLEPTPGAMARRIAAAPATA</sequence>
<feature type="region of interest" description="Disordered" evidence="5">
    <location>
        <begin position="2081"/>
        <end position="2111"/>
    </location>
</feature>
<dbReference type="GO" id="GO:0016705">
    <property type="term" value="F:oxidoreductase activity, acting on paired donors, with incorporation or reduction of molecular oxygen"/>
    <property type="evidence" value="ECO:0007669"/>
    <property type="project" value="InterPro"/>
</dbReference>
<keyword evidence="4" id="KW-0663">Pyridoxal phosphate</keyword>
<dbReference type="SMART" id="SM00823">
    <property type="entry name" value="PKS_PP"/>
    <property type="match status" value="1"/>
</dbReference>
<dbReference type="Pfam" id="PF00550">
    <property type="entry name" value="PP-binding"/>
    <property type="match status" value="1"/>
</dbReference>
<dbReference type="GO" id="GO:0031177">
    <property type="term" value="F:phosphopantetheine binding"/>
    <property type="evidence" value="ECO:0007669"/>
    <property type="project" value="InterPro"/>
</dbReference>
<dbReference type="NCBIfam" id="TIGR01733">
    <property type="entry name" value="AA-adenyl-dom"/>
    <property type="match status" value="1"/>
</dbReference>
<protein>
    <submittedName>
        <fullName evidence="7">Amino acid adenylation domain-containing protein</fullName>
    </submittedName>
</protein>
<feature type="non-terminal residue" evidence="7">
    <location>
        <position position="2285"/>
    </location>
</feature>
<evidence type="ECO:0000259" key="6">
    <source>
        <dbReference type="PROSITE" id="PS50075"/>
    </source>
</evidence>
<dbReference type="GO" id="GO:0005829">
    <property type="term" value="C:cytosol"/>
    <property type="evidence" value="ECO:0007669"/>
    <property type="project" value="TreeGrafter"/>
</dbReference>
<feature type="domain" description="Carrier" evidence="6">
    <location>
        <begin position="2205"/>
        <end position="2282"/>
    </location>
</feature>